<dbReference type="InterPro" id="IPR023213">
    <property type="entry name" value="CAT-like_dom_sf"/>
</dbReference>
<dbReference type="PANTHER" id="PTHR31642">
    <property type="entry name" value="TRICHOTHECENE 3-O-ACETYLTRANSFERASE"/>
    <property type="match status" value="1"/>
</dbReference>
<reference evidence="2 3" key="1">
    <citation type="journal article" date="2021" name="Nat. Commun.">
        <title>Incipient diploidization of the medicinal plant Perilla within 10,000 years.</title>
        <authorList>
            <person name="Zhang Y."/>
            <person name="Shen Q."/>
            <person name="Leng L."/>
            <person name="Zhang D."/>
            <person name="Chen S."/>
            <person name="Shi Y."/>
            <person name="Ning Z."/>
            <person name="Chen S."/>
        </authorList>
    </citation>
    <scope>NUCLEOTIDE SEQUENCE [LARGE SCALE GENOMIC DNA]</scope>
    <source>
        <strain evidence="3">cv. PC099</strain>
    </source>
</reference>
<comment type="similarity">
    <text evidence="1">Belongs to the plant acyltransferase family.</text>
</comment>
<accession>A0AAD4JJ06</accession>
<keyword evidence="3" id="KW-1185">Reference proteome</keyword>
<dbReference type="EMBL" id="SDAM02000044">
    <property type="protein sequence ID" value="KAH6834763.1"/>
    <property type="molecule type" value="Genomic_DNA"/>
</dbReference>
<comment type="caution">
    <text evidence="2">The sequence shown here is derived from an EMBL/GenBank/DDBJ whole genome shotgun (WGS) entry which is preliminary data.</text>
</comment>
<sequence length="430" mass="47041">MEEGLIDSKKLTSVGPGNATGLDAAFEPGNMDLAMKLHYLRGIYYFGSEAFAGLTNFSVKEPLFNWLNQYPVPCGRFRRSESGRAYIKCNDCGVRLIQATCVKTVDEWMEMRNAALENLLCPNHVVGPQLQFSPLVYLQLTEFKCGGMAVGLSWAHVLGDAFSAAKFMNMLGRVVSGSKPELPINPAQSQMKPGTLPEVGKQSDPISVKRVDPVGDNWVYESPCKTETFSFYVTPTKLSHLRSKLAKDGGEFPPFEALTAVIWLSIARVRADSSSGAEVINICRKGSGNSSNSDLGNNQIVSVVRADFAVAEASPGELAVLVQNEVADERRRIEEVMERDGGLSDFIVYGANLTFVNLEEAIFYDFECKGQKPVWVSYKVDGVGEKGTVLVLPGRMEGGEKSRGRLVAVMLPEEEVVGVKSELRREGLMA</sequence>
<dbReference type="Proteomes" id="UP001190926">
    <property type="component" value="Unassembled WGS sequence"/>
</dbReference>
<gene>
    <name evidence="2" type="ORF">C2S53_004000</name>
</gene>
<evidence type="ECO:0000313" key="2">
    <source>
        <dbReference type="EMBL" id="KAH6834763.1"/>
    </source>
</evidence>
<dbReference type="AlphaFoldDB" id="A0AAD4JJ06"/>
<evidence type="ECO:0000313" key="3">
    <source>
        <dbReference type="Proteomes" id="UP001190926"/>
    </source>
</evidence>
<organism evidence="2 3">
    <name type="scientific">Perilla frutescens var. hirtella</name>
    <name type="common">Perilla citriodora</name>
    <name type="synonym">Perilla setoyensis</name>
    <dbReference type="NCBI Taxonomy" id="608512"/>
    <lineage>
        <taxon>Eukaryota</taxon>
        <taxon>Viridiplantae</taxon>
        <taxon>Streptophyta</taxon>
        <taxon>Embryophyta</taxon>
        <taxon>Tracheophyta</taxon>
        <taxon>Spermatophyta</taxon>
        <taxon>Magnoliopsida</taxon>
        <taxon>eudicotyledons</taxon>
        <taxon>Gunneridae</taxon>
        <taxon>Pentapetalae</taxon>
        <taxon>asterids</taxon>
        <taxon>lamiids</taxon>
        <taxon>Lamiales</taxon>
        <taxon>Lamiaceae</taxon>
        <taxon>Nepetoideae</taxon>
        <taxon>Elsholtzieae</taxon>
        <taxon>Perilla</taxon>
    </lineage>
</organism>
<evidence type="ECO:0000256" key="1">
    <source>
        <dbReference type="ARBA" id="ARBA00009861"/>
    </source>
</evidence>
<name>A0AAD4JJ06_PERFH</name>
<dbReference type="GO" id="GO:0016747">
    <property type="term" value="F:acyltransferase activity, transferring groups other than amino-acyl groups"/>
    <property type="evidence" value="ECO:0007669"/>
    <property type="project" value="TreeGrafter"/>
</dbReference>
<protein>
    <recommendedName>
        <fullName evidence="4">Protein ECERIFERUM 26-like</fullName>
    </recommendedName>
</protein>
<evidence type="ECO:0008006" key="4">
    <source>
        <dbReference type="Google" id="ProtNLM"/>
    </source>
</evidence>
<dbReference type="Pfam" id="PF02458">
    <property type="entry name" value="Transferase"/>
    <property type="match status" value="1"/>
</dbReference>
<dbReference type="Gene3D" id="3.30.559.10">
    <property type="entry name" value="Chloramphenicol acetyltransferase-like domain"/>
    <property type="match status" value="2"/>
</dbReference>
<proteinExistence type="inferred from homology"/>
<dbReference type="PANTHER" id="PTHR31642:SF115">
    <property type="entry name" value="PROTEIN ECERIFERUM 26-LIKE"/>
    <property type="match status" value="1"/>
</dbReference>
<dbReference type="InterPro" id="IPR050317">
    <property type="entry name" value="Plant_Fungal_Acyltransferase"/>
</dbReference>